<protein>
    <submittedName>
        <fullName evidence="1">Uncharacterized protein</fullName>
    </submittedName>
</protein>
<keyword evidence="2" id="KW-1185">Reference proteome</keyword>
<proteinExistence type="predicted"/>
<sequence length="470" mass="52509">MRTYAVAWVHPKRKLSTVVDAQGHNNPTWNDKFVFRVDEEFLRLDTSAVTIEIYAHRWLRDTLVGTVRVLVGNLIPPPLARPHQNHRQNHHNVGMRFAALQVRRPSGRPQGLLNIGVAVLDSSMRSMPLYTQLSKSALGFRDLMMGQEDPQHRDQHYNLTNNNLPLILRRSRSERTESVTTFDDLSTTNGSIVGVAQKKGPPKKACSLLSESDCSNVPKGKKKRGKASSVICGAEIIKEPKEKGRKGKASSLVHSITSFENGKSGKPPSLDQSKEKVSNDKPNDPEINHPAQLKPQDKALTKHLSLGPPMEKPISKPNGFEFGGPKGSSIVNGKYIYRAPSKPQSFWSELEVGPSPSEVAAVMAREREKEMGRYPFDDNQSSLLDGWTVDESMEGLQSKLERWRTELPPLYDRGGFPSSSFRSTSQHIQRETDDESGLFSCFGNIYGYECQCICGKPPERKRSLSFSGQF</sequence>
<evidence type="ECO:0000313" key="2">
    <source>
        <dbReference type="Proteomes" id="UP000828048"/>
    </source>
</evidence>
<dbReference type="EMBL" id="CM037153">
    <property type="protein sequence ID" value="KAH7858607.1"/>
    <property type="molecule type" value="Genomic_DNA"/>
</dbReference>
<dbReference type="Proteomes" id="UP000828048">
    <property type="component" value="Chromosome 3"/>
</dbReference>
<organism evidence="1 2">
    <name type="scientific">Vaccinium darrowii</name>
    <dbReference type="NCBI Taxonomy" id="229202"/>
    <lineage>
        <taxon>Eukaryota</taxon>
        <taxon>Viridiplantae</taxon>
        <taxon>Streptophyta</taxon>
        <taxon>Embryophyta</taxon>
        <taxon>Tracheophyta</taxon>
        <taxon>Spermatophyta</taxon>
        <taxon>Magnoliopsida</taxon>
        <taxon>eudicotyledons</taxon>
        <taxon>Gunneridae</taxon>
        <taxon>Pentapetalae</taxon>
        <taxon>asterids</taxon>
        <taxon>Ericales</taxon>
        <taxon>Ericaceae</taxon>
        <taxon>Vaccinioideae</taxon>
        <taxon>Vaccinieae</taxon>
        <taxon>Vaccinium</taxon>
    </lineage>
</organism>
<name>A0ACB7YZE5_9ERIC</name>
<comment type="caution">
    <text evidence="1">The sequence shown here is derived from an EMBL/GenBank/DDBJ whole genome shotgun (WGS) entry which is preliminary data.</text>
</comment>
<accession>A0ACB7YZE5</accession>
<gene>
    <name evidence="1" type="ORF">Vadar_025824</name>
</gene>
<evidence type="ECO:0000313" key="1">
    <source>
        <dbReference type="EMBL" id="KAH7858607.1"/>
    </source>
</evidence>
<reference evidence="1 2" key="1">
    <citation type="journal article" date="2021" name="Hortic Res">
        <title>High-quality reference genome and annotation aids understanding of berry development for evergreen blueberry (Vaccinium darrowii).</title>
        <authorList>
            <person name="Yu J."/>
            <person name="Hulse-Kemp A.M."/>
            <person name="Babiker E."/>
            <person name="Staton M."/>
        </authorList>
    </citation>
    <scope>NUCLEOTIDE SEQUENCE [LARGE SCALE GENOMIC DNA]</scope>
    <source>
        <strain evidence="2">cv. NJ 8807/NJ 8810</strain>
        <tissue evidence="1">Young leaf</tissue>
    </source>
</reference>